<dbReference type="KEGG" id="cre:CHLRE_11g467796v5"/>
<accession>A0A2K3D824</accession>
<dbReference type="Gramene" id="PNW76683">
    <property type="protein sequence ID" value="PNW76683"/>
    <property type="gene ID" value="CHLRE_11g467796v5"/>
</dbReference>
<proteinExistence type="predicted"/>
<dbReference type="PaxDb" id="3055-EDO98553"/>
<dbReference type="Proteomes" id="UP000006906">
    <property type="component" value="Chromosome 11"/>
</dbReference>
<protein>
    <submittedName>
        <fullName evidence="1">Uncharacterized protein</fullName>
    </submittedName>
</protein>
<dbReference type="RefSeq" id="XP_042919552.1">
    <property type="nucleotide sequence ID" value="XM_043067550.1"/>
</dbReference>
<dbReference type="OrthoDB" id="545544at2759"/>
<name>A0A2K3D824_CHLRE</name>
<gene>
    <name evidence="1" type="ORF">CHLRE_11g467796v5</name>
</gene>
<evidence type="ECO:0000313" key="1">
    <source>
        <dbReference type="EMBL" id="PNW76683.1"/>
    </source>
</evidence>
<dbReference type="InParanoid" id="A0A2K3D824"/>
<dbReference type="AlphaFoldDB" id="A0A2K3D824"/>
<sequence>MRADGGAGASVRVTGKYSVIESTAEQAQIEVRSASAKAGVDSTAATLSVDSMVPLQVLSRQSPNAGATASVGAASPGVTALDPAMGAISDLTEQSGLPGMILGSADRPAAPVPTSPMRILFLIMRFCDDTDNGPVTTTQVSDRENGAP</sequence>
<keyword evidence="2" id="KW-1185">Reference proteome</keyword>
<dbReference type="EMBL" id="CM008972">
    <property type="protein sequence ID" value="PNW76683.1"/>
    <property type="molecule type" value="Genomic_DNA"/>
</dbReference>
<organism evidence="1 2">
    <name type="scientific">Chlamydomonas reinhardtii</name>
    <name type="common">Chlamydomonas smithii</name>
    <dbReference type="NCBI Taxonomy" id="3055"/>
    <lineage>
        <taxon>Eukaryota</taxon>
        <taxon>Viridiplantae</taxon>
        <taxon>Chlorophyta</taxon>
        <taxon>core chlorophytes</taxon>
        <taxon>Chlorophyceae</taxon>
        <taxon>CS clade</taxon>
        <taxon>Chlamydomonadales</taxon>
        <taxon>Chlamydomonadaceae</taxon>
        <taxon>Chlamydomonas</taxon>
    </lineage>
</organism>
<evidence type="ECO:0000313" key="2">
    <source>
        <dbReference type="Proteomes" id="UP000006906"/>
    </source>
</evidence>
<dbReference type="GeneID" id="66055287"/>
<reference evidence="1 2" key="1">
    <citation type="journal article" date="2007" name="Science">
        <title>The Chlamydomonas genome reveals the evolution of key animal and plant functions.</title>
        <authorList>
            <person name="Merchant S.S."/>
            <person name="Prochnik S.E."/>
            <person name="Vallon O."/>
            <person name="Harris E.H."/>
            <person name="Karpowicz S.J."/>
            <person name="Witman G.B."/>
            <person name="Terry A."/>
            <person name="Salamov A."/>
            <person name="Fritz-Laylin L.K."/>
            <person name="Marechal-Drouard L."/>
            <person name="Marshall W.F."/>
            <person name="Qu L.H."/>
            <person name="Nelson D.R."/>
            <person name="Sanderfoot A.A."/>
            <person name="Spalding M.H."/>
            <person name="Kapitonov V.V."/>
            <person name="Ren Q."/>
            <person name="Ferris P."/>
            <person name="Lindquist E."/>
            <person name="Shapiro H."/>
            <person name="Lucas S.M."/>
            <person name="Grimwood J."/>
            <person name="Schmutz J."/>
            <person name="Cardol P."/>
            <person name="Cerutti H."/>
            <person name="Chanfreau G."/>
            <person name="Chen C.L."/>
            <person name="Cognat V."/>
            <person name="Croft M.T."/>
            <person name="Dent R."/>
            <person name="Dutcher S."/>
            <person name="Fernandez E."/>
            <person name="Fukuzawa H."/>
            <person name="Gonzalez-Ballester D."/>
            <person name="Gonzalez-Halphen D."/>
            <person name="Hallmann A."/>
            <person name="Hanikenne M."/>
            <person name="Hippler M."/>
            <person name="Inwood W."/>
            <person name="Jabbari K."/>
            <person name="Kalanon M."/>
            <person name="Kuras R."/>
            <person name="Lefebvre P.A."/>
            <person name="Lemaire S.D."/>
            <person name="Lobanov A.V."/>
            <person name="Lohr M."/>
            <person name="Manuell A."/>
            <person name="Meier I."/>
            <person name="Mets L."/>
            <person name="Mittag M."/>
            <person name="Mittelmeier T."/>
            <person name="Moroney J.V."/>
            <person name="Moseley J."/>
            <person name="Napoli C."/>
            <person name="Nedelcu A.M."/>
            <person name="Niyogi K."/>
            <person name="Novoselov S.V."/>
            <person name="Paulsen I.T."/>
            <person name="Pazour G."/>
            <person name="Purton S."/>
            <person name="Ral J.P."/>
            <person name="Riano-Pachon D.M."/>
            <person name="Riekhof W."/>
            <person name="Rymarquis L."/>
            <person name="Schroda M."/>
            <person name="Stern D."/>
            <person name="Umen J."/>
            <person name="Willows R."/>
            <person name="Wilson N."/>
            <person name="Zimmer S.L."/>
            <person name="Allmer J."/>
            <person name="Balk J."/>
            <person name="Bisova K."/>
            <person name="Chen C.J."/>
            <person name="Elias M."/>
            <person name="Gendler K."/>
            <person name="Hauser C."/>
            <person name="Lamb M.R."/>
            <person name="Ledford H."/>
            <person name="Long J.C."/>
            <person name="Minagawa J."/>
            <person name="Page M.D."/>
            <person name="Pan J."/>
            <person name="Pootakham W."/>
            <person name="Roje S."/>
            <person name="Rose A."/>
            <person name="Stahlberg E."/>
            <person name="Terauchi A.M."/>
            <person name="Yang P."/>
            <person name="Ball S."/>
            <person name="Bowler C."/>
            <person name="Dieckmann C.L."/>
            <person name="Gladyshev V.N."/>
            <person name="Green P."/>
            <person name="Jorgensen R."/>
            <person name="Mayfield S."/>
            <person name="Mueller-Roeber B."/>
            <person name="Rajamani S."/>
            <person name="Sayre R.T."/>
            <person name="Brokstein P."/>
            <person name="Dubchak I."/>
            <person name="Goodstein D."/>
            <person name="Hornick L."/>
            <person name="Huang Y.W."/>
            <person name="Jhaveri J."/>
            <person name="Luo Y."/>
            <person name="Martinez D."/>
            <person name="Ngau W.C."/>
            <person name="Otillar B."/>
            <person name="Poliakov A."/>
            <person name="Porter A."/>
            <person name="Szajkowski L."/>
            <person name="Werner G."/>
            <person name="Zhou K."/>
            <person name="Grigoriev I.V."/>
            <person name="Rokhsar D.S."/>
            <person name="Grossman A.R."/>
        </authorList>
    </citation>
    <scope>NUCLEOTIDE SEQUENCE [LARGE SCALE GENOMIC DNA]</scope>
    <source>
        <strain evidence="2">CC-503</strain>
    </source>
</reference>